<proteinExistence type="predicted"/>
<dbReference type="AlphaFoldDB" id="A0A6A6IQW2"/>
<dbReference type="RefSeq" id="XP_033687472.1">
    <property type="nucleotide sequence ID" value="XM_033823401.1"/>
</dbReference>
<gene>
    <name evidence="2" type="ORF">BU26DRAFT_421281</name>
</gene>
<accession>A0A6A6IQW2</accession>
<keyword evidence="3" id="KW-1185">Reference proteome</keyword>
<reference evidence="2" key="1">
    <citation type="journal article" date="2020" name="Stud. Mycol.">
        <title>101 Dothideomycetes genomes: a test case for predicting lifestyles and emergence of pathogens.</title>
        <authorList>
            <person name="Haridas S."/>
            <person name="Albert R."/>
            <person name="Binder M."/>
            <person name="Bloem J."/>
            <person name="Labutti K."/>
            <person name="Salamov A."/>
            <person name="Andreopoulos B."/>
            <person name="Baker S."/>
            <person name="Barry K."/>
            <person name="Bills G."/>
            <person name="Bluhm B."/>
            <person name="Cannon C."/>
            <person name="Castanera R."/>
            <person name="Culley D."/>
            <person name="Daum C."/>
            <person name="Ezra D."/>
            <person name="Gonzalez J."/>
            <person name="Henrissat B."/>
            <person name="Kuo A."/>
            <person name="Liang C."/>
            <person name="Lipzen A."/>
            <person name="Lutzoni F."/>
            <person name="Magnuson J."/>
            <person name="Mondo S."/>
            <person name="Nolan M."/>
            <person name="Ohm R."/>
            <person name="Pangilinan J."/>
            <person name="Park H.-J."/>
            <person name="Ramirez L."/>
            <person name="Alfaro M."/>
            <person name="Sun H."/>
            <person name="Tritt A."/>
            <person name="Yoshinaga Y."/>
            <person name="Zwiers L.-H."/>
            <person name="Turgeon B."/>
            <person name="Goodwin S."/>
            <person name="Spatafora J."/>
            <person name="Crous P."/>
            <person name="Grigoriev I."/>
        </authorList>
    </citation>
    <scope>NUCLEOTIDE SEQUENCE</scope>
    <source>
        <strain evidence="2">CBS 122368</strain>
    </source>
</reference>
<dbReference type="OrthoDB" id="423498at2759"/>
<sequence>MFPKRINVPLNQRLVSTTRYPFPLDTPTFLVFNNDFNKILGDNPDLKMVYQEQFPFAHRAPVYFPQNDFVFVASNQFVPAWREGTDSKAVIISKLSRKPDGSWARHEVHTEVQMASGGINHEDGILFCAQGDLKNSGGLVHMEGDFPFRTRTLLNNYYGRPFNSIKDLVVARDGSIWFTDPVYGHEQGIRPPPQLPNQVYRFDPKTGDVRVMADGFGRPSGICFSPYEKICYISDTDFIHGDGKIDFTKPATIYAYDIEERRQSKWLTNRRVFAMADVGVPDGLKCDMAGNVYVACADGLSVWNPGGVLLGKVIIPGGLANFCFGRRGELFLPNGKKFWVVKISTSVKGALLERMGIEVDQENREDDDDSEDSE</sequence>
<protein>
    <submittedName>
        <fullName evidence="2">Calcium-dependent phosphotriesterase</fullName>
    </submittedName>
</protein>
<dbReference type="InterPro" id="IPR052988">
    <property type="entry name" value="Oryzine_lactonohydrolase"/>
</dbReference>
<evidence type="ECO:0000313" key="3">
    <source>
        <dbReference type="Proteomes" id="UP000800094"/>
    </source>
</evidence>
<dbReference type="Proteomes" id="UP000800094">
    <property type="component" value="Unassembled WGS sequence"/>
</dbReference>
<dbReference type="Gene3D" id="2.120.10.30">
    <property type="entry name" value="TolB, C-terminal domain"/>
    <property type="match status" value="1"/>
</dbReference>
<dbReference type="GeneID" id="54576731"/>
<dbReference type="SUPFAM" id="SSF63829">
    <property type="entry name" value="Calcium-dependent phosphotriesterase"/>
    <property type="match status" value="1"/>
</dbReference>
<dbReference type="InterPro" id="IPR011042">
    <property type="entry name" value="6-blade_b-propeller_TolB-like"/>
</dbReference>
<evidence type="ECO:0000259" key="1">
    <source>
        <dbReference type="Pfam" id="PF08450"/>
    </source>
</evidence>
<dbReference type="InterPro" id="IPR013658">
    <property type="entry name" value="SGL"/>
</dbReference>
<evidence type="ECO:0000313" key="2">
    <source>
        <dbReference type="EMBL" id="KAF2252468.1"/>
    </source>
</evidence>
<dbReference type="EMBL" id="ML987192">
    <property type="protein sequence ID" value="KAF2252468.1"/>
    <property type="molecule type" value="Genomic_DNA"/>
</dbReference>
<feature type="domain" description="SMP-30/Gluconolactonase/LRE-like region" evidence="1">
    <location>
        <begin position="140"/>
        <end position="326"/>
    </location>
</feature>
<name>A0A6A6IQW2_9PLEO</name>
<dbReference type="PANTHER" id="PTHR47064">
    <property type="entry name" value="PUTATIVE (AFU_ORTHOLOGUE AFUA_1G08990)-RELATED"/>
    <property type="match status" value="1"/>
</dbReference>
<organism evidence="2 3">
    <name type="scientific">Trematosphaeria pertusa</name>
    <dbReference type="NCBI Taxonomy" id="390896"/>
    <lineage>
        <taxon>Eukaryota</taxon>
        <taxon>Fungi</taxon>
        <taxon>Dikarya</taxon>
        <taxon>Ascomycota</taxon>
        <taxon>Pezizomycotina</taxon>
        <taxon>Dothideomycetes</taxon>
        <taxon>Pleosporomycetidae</taxon>
        <taxon>Pleosporales</taxon>
        <taxon>Massarineae</taxon>
        <taxon>Trematosphaeriaceae</taxon>
        <taxon>Trematosphaeria</taxon>
    </lineage>
</organism>
<dbReference type="PANTHER" id="PTHR47064:SF2">
    <property type="entry name" value="SMP-30_GLUCONOLACTONASE_LRE-LIKE REGION DOMAIN-CONTAINING PROTEIN-RELATED"/>
    <property type="match status" value="1"/>
</dbReference>
<dbReference type="Pfam" id="PF08450">
    <property type="entry name" value="SGL"/>
    <property type="match status" value="1"/>
</dbReference>